<accession>A0A9W7A0H0</accession>
<name>A0A9W7A0H0_9STRA</name>
<dbReference type="EMBL" id="BRXW01000506">
    <property type="protein sequence ID" value="GMH61271.1"/>
    <property type="molecule type" value="Genomic_DNA"/>
</dbReference>
<dbReference type="AlphaFoldDB" id="A0A9W7A0H0"/>
<proteinExistence type="predicted"/>
<organism evidence="2 3">
    <name type="scientific">Triparma laevis f. longispina</name>
    <dbReference type="NCBI Taxonomy" id="1714387"/>
    <lineage>
        <taxon>Eukaryota</taxon>
        <taxon>Sar</taxon>
        <taxon>Stramenopiles</taxon>
        <taxon>Ochrophyta</taxon>
        <taxon>Bolidophyceae</taxon>
        <taxon>Parmales</taxon>
        <taxon>Triparmaceae</taxon>
        <taxon>Triparma</taxon>
    </lineage>
</organism>
<keyword evidence="3" id="KW-1185">Reference proteome</keyword>
<comment type="caution">
    <text evidence="2">The sequence shown here is derived from an EMBL/GenBank/DDBJ whole genome shotgun (WGS) entry which is preliminary data.</text>
</comment>
<dbReference type="Proteomes" id="UP001165122">
    <property type="component" value="Unassembled WGS sequence"/>
</dbReference>
<evidence type="ECO:0000313" key="2">
    <source>
        <dbReference type="EMBL" id="GMH61271.1"/>
    </source>
</evidence>
<protein>
    <submittedName>
        <fullName evidence="2">Uncharacterized protein</fullName>
    </submittedName>
</protein>
<dbReference type="OrthoDB" id="10005898at2759"/>
<evidence type="ECO:0000313" key="3">
    <source>
        <dbReference type="Proteomes" id="UP001165122"/>
    </source>
</evidence>
<sequence length="307" mass="34397">MSNKSSTKSTPVRVMNSIRVLDSMNSTAGDLDKGLKLLGYTCNLLTILLSPSGRDSMSNPTSLTKGLLSMHDNMSIARYALRIVNGMPSTVGAVVDGSWEYGDLEEYEHLLDEKSDSSNRISSPLAFIAEKSLPYSMLGYYPLEAIAYFGWMAPGLLYDESPPTCHIDASPFKKLWSYLRSKENHPKTNLISAASCAFWLWYIIADIIVQSDRVKRLSAVIKELEESGNESKEKEEMVEDLKGQLVDSKVMLTRECFFLLPGVHWSLPTWDSKPLLPRWLLTSLMFGEAATGFVHSYFKKERALLGK</sequence>
<keyword evidence="1" id="KW-0175">Coiled coil</keyword>
<evidence type="ECO:0000256" key="1">
    <source>
        <dbReference type="SAM" id="Coils"/>
    </source>
</evidence>
<reference evidence="3" key="1">
    <citation type="journal article" date="2023" name="Commun. Biol.">
        <title>Genome analysis of Parmales, the sister group of diatoms, reveals the evolutionary specialization of diatoms from phago-mixotrophs to photoautotrophs.</title>
        <authorList>
            <person name="Ban H."/>
            <person name="Sato S."/>
            <person name="Yoshikawa S."/>
            <person name="Yamada K."/>
            <person name="Nakamura Y."/>
            <person name="Ichinomiya M."/>
            <person name="Sato N."/>
            <person name="Blanc-Mathieu R."/>
            <person name="Endo H."/>
            <person name="Kuwata A."/>
            <person name="Ogata H."/>
        </authorList>
    </citation>
    <scope>NUCLEOTIDE SEQUENCE [LARGE SCALE GENOMIC DNA]</scope>
    <source>
        <strain evidence="3">NIES 3700</strain>
    </source>
</reference>
<gene>
    <name evidence="2" type="ORF">TrLO_g246</name>
</gene>
<feature type="coiled-coil region" evidence="1">
    <location>
        <begin position="214"/>
        <end position="244"/>
    </location>
</feature>